<name>A0ABU2WFA0_9GAMM</name>
<dbReference type="RefSeq" id="WP_311363941.1">
    <property type="nucleotide sequence ID" value="NZ_JAVRIC010000004.1"/>
</dbReference>
<evidence type="ECO:0000313" key="2">
    <source>
        <dbReference type="Proteomes" id="UP001254608"/>
    </source>
</evidence>
<keyword evidence="2" id="KW-1185">Reference proteome</keyword>
<sequence>MKLFAWAPERNALLKRERGISFEEVLFHLEAGDVLDIFEHPNQDRYPGQRIYAIEIEAYVYLVPFVESENEVFLKTIIPSRKATQRYKR</sequence>
<reference evidence="1 2" key="1">
    <citation type="submission" date="2023-09" db="EMBL/GenBank/DDBJ databases">
        <authorList>
            <person name="Rey-Velasco X."/>
        </authorList>
    </citation>
    <scope>NUCLEOTIDE SEQUENCE [LARGE SCALE GENOMIC DNA]</scope>
    <source>
        <strain evidence="1 2">W345</strain>
    </source>
</reference>
<gene>
    <name evidence="1" type="ORF">RM530_04110</name>
</gene>
<dbReference type="Proteomes" id="UP001254608">
    <property type="component" value="Unassembled WGS sequence"/>
</dbReference>
<evidence type="ECO:0000313" key="1">
    <source>
        <dbReference type="EMBL" id="MDT0496549.1"/>
    </source>
</evidence>
<proteinExistence type="predicted"/>
<accession>A0ABU2WFA0</accession>
<organism evidence="1 2">
    <name type="scientific">Banduia mediterranea</name>
    <dbReference type="NCBI Taxonomy" id="3075609"/>
    <lineage>
        <taxon>Bacteria</taxon>
        <taxon>Pseudomonadati</taxon>
        <taxon>Pseudomonadota</taxon>
        <taxon>Gammaproteobacteria</taxon>
        <taxon>Nevskiales</taxon>
        <taxon>Algiphilaceae</taxon>
        <taxon>Banduia</taxon>
    </lineage>
</organism>
<dbReference type="EMBL" id="JAVRIC010000004">
    <property type="protein sequence ID" value="MDT0496549.1"/>
    <property type="molecule type" value="Genomic_DNA"/>
</dbReference>
<comment type="caution">
    <text evidence="1">The sequence shown here is derived from an EMBL/GenBank/DDBJ whole genome shotgun (WGS) entry which is preliminary data.</text>
</comment>
<protein>
    <submittedName>
        <fullName evidence="1">BrnT family toxin</fullName>
    </submittedName>
</protein>